<accession>A0A067NES3</accession>
<feature type="non-terminal residue" evidence="1">
    <location>
        <position position="87"/>
    </location>
</feature>
<dbReference type="Proteomes" id="UP000027073">
    <property type="component" value="Unassembled WGS sequence"/>
</dbReference>
<name>A0A067NES3_PLEO1</name>
<feature type="non-terminal residue" evidence="1">
    <location>
        <position position="1"/>
    </location>
</feature>
<dbReference type="STRING" id="1137138.A0A067NES3"/>
<evidence type="ECO:0008006" key="3">
    <source>
        <dbReference type="Google" id="ProtNLM"/>
    </source>
</evidence>
<evidence type="ECO:0000313" key="2">
    <source>
        <dbReference type="Proteomes" id="UP000027073"/>
    </source>
</evidence>
<dbReference type="OrthoDB" id="2205812at2759"/>
<dbReference type="HOGENOM" id="CLU_2596683_0_0_1"/>
<protein>
    <recommendedName>
        <fullName evidence="3">Reverse transcriptase domain-containing protein</fullName>
    </recommendedName>
</protein>
<dbReference type="AlphaFoldDB" id="A0A067NES3"/>
<gene>
    <name evidence="1" type="ORF">PLEOSDRAFT_1026875</name>
</gene>
<dbReference type="VEuPathDB" id="FungiDB:PLEOSDRAFT_1026875"/>
<dbReference type="EMBL" id="KL198010">
    <property type="protein sequence ID" value="KDQ25470.1"/>
    <property type="molecule type" value="Genomic_DNA"/>
</dbReference>
<proteinExistence type="predicted"/>
<evidence type="ECO:0000313" key="1">
    <source>
        <dbReference type="EMBL" id="KDQ25470.1"/>
    </source>
</evidence>
<organism evidence="1 2">
    <name type="scientific">Pleurotus ostreatus (strain PC15)</name>
    <name type="common">Oyster mushroom</name>
    <dbReference type="NCBI Taxonomy" id="1137138"/>
    <lineage>
        <taxon>Eukaryota</taxon>
        <taxon>Fungi</taxon>
        <taxon>Dikarya</taxon>
        <taxon>Basidiomycota</taxon>
        <taxon>Agaricomycotina</taxon>
        <taxon>Agaricomycetes</taxon>
        <taxon>Agaricomycetidae</taxon>
        <taxon>Agaricales</taxon>
        <taxon>Pleurotineae</taxon>
        <taxon>Pleurotaceae</taxon>
        <taxon>Pleurotus</taxon>
    </lineage>
</organism>
<dbReference type="InParanoid" id="A0A067NES3"/>
<reference evidence="2" key="1">
    <citation type="journal article" date="2014" name="Proc. Natl. Acad. Sci. U.S.A.">
        <title>Extensive sampling of basidiomycete genomes demonstrates inadequacy of the white-rot/brown-rot paradigm for wood decay fungi.</title>
        <authorList>
            <person name="Riley R."/>
            <person name="Salamov A.A."/>
            <person name="Brown D.W."/>
            <person name="Nagy L.G."/>
            <person name="Floudas D."/>
            <person name="Held B.W."/>
            <person name="Levasseur A."/>
            <person name="Lombard V."/>
            <person name="Morin E."/>
            <person name="Otillar R."/>
            <person name="Lindquist E.A."/>
            <person name="Sun H."/>
            <person name="LaButti K.M."/>
            <person name="Schmutz J."/>
            <person name="Jabbour D."/>
            <person name="Luo H."/>
            <person name="Baker S.E."/>
            <person name="Pisabarro A.G."/>
            <person name="Walton J.D."/>
            <person name="Blanchette R.A."/>
            <person name="Henrissat B."/>
            <person name="Martin F."/>
            <person name="Cullen D."/>
            <person name="Hibbett D.S."/>
            <person name="Grigoriev I.V."/>
        </authorList>
    </citation>
    <scope>NUCLEOTIDE SEQUENCE [LARGE SCALE GENOMIC DNA]</scope>
    <source>
        <strain evidence="2">PC15</strain>
    </source>
</reference>
<sequence length="87" mass="9356">LSCLLFGLGIEPLSNAIRASGIKGINVPGTEEKLIANLFTDNTTVFLNEGDDFNALQIILGKWCTAAGAKFNTKKTQILPIGSVEYR</sequence>